<dbReference type="AlphaFoldDB" id="A0A4U0TU92"/>
<keyword evidence="3" id="KW-1185">Reference proteome</keyword>
<feature type="compositionally biased region" description="Low complexity" evidence="1">
    <location>
        <begin position="65"/>
        <end position="76"/>
    </location>
</feature>
<gene>
    <name evidence="2" type="ORF">B0A50_05844</name>
</gene>
<evidence type="ECO:0000313" key="3">
    <source>
        <dbReference type="Proteomes" id="UP000308549"/>
    </source>
</evidence>
<reference evidence="2 3" key="1">
    <citation type="submission" date="2017-03" db="EMBL/GenBank/DDBJ databases">
        <title>Genomes of endolithic fungi from Antarctica.</title>
        <authorList>
            <person name="Coleine C."/>
            <person name="Masonjones S."/>
            <person name="Stajich J.E."/>
        </authorList>
    </citation>
    <scope>NUCLEOTIDE SEQUENCE [LARGE SCALE GENOMIC DNA]</scope>
    <source>
        <strain evidence="2 3">CCFEE 6315</strain>
    </source>
</reference>
<organism evidence="2 3">
    <name type="scientific">Salinomyces thailandicus</name>
    <dbReference type="NCBI Taxonomy" id="706561"/>
    <lineage>
        <taxon>Eukaryota</taxon>
        <taxon>Fungi</taxon>
        <taxon>Dikarya</taxon>
        <taxon>Ascomycota</taxon>
        <taxon>Pezizomycotina</taxon>
        <taxon>Dothideomycetes</taxon>
        <taxon>Dothideomycetidae</taxon>
        <taxon>Mycosphaerellales</taxon>
        <taxon>Teratosphaeriaceae</taxon>
        <taxon>Salinomyces</taxon>
    </lineage>
</organism>
<dbReference type="Proteomes" id="UP000308549">
    <property type="component" value="Unassembled WGS sequence"/>
</dbReference>
<comment type="caution">
    <text evidence="2">The sequence shown here is derived from an EMBL/GenBank/DDBJ whole genome shotgun (WGS) entry which is preliminary data.</text>
</comment>
<feature type="compositionally biased region" description="Basic residues" evidence="1">
    <location>
        <begin position="9"/>
        <end position="19"/>
    </location>
</feature>
<sequence length="125" mass="13495">MPSDGLRTLRPRQSFRRLRTALTPSLLPRSESASSTLSPRPTSPSSSSSRFSGYSFGNNNLSALSITSPSSSSSSRRVIRRKKSSVEMEQDEERLIAGSLVGLVEPRPYAGPTLGGIEEVLDGRV</sequence>
<evidence type="ECO:0000313" key="2">
    <source>
        <dbReference type="EMBL" id="TKA25747.1"/>
    </source>
</evidence>
<accession>A0A4U0TU92</accession>
<dbReference type="EMBL" id="NAJL01000033">
    <property type="protein sequence ID" value="TKA25747.1"/>
    <property type="molecule type" value="Genomic_DNA"/>
</dbReference>
<protein>
    <submittedName>
        <fullName evidence="2">Uncharacterized protein</fullName>
    </submittedName>
</protein>
<proteinExistence type="predicted"/>
<feature type="region of interest" description="Disordered" evidence="1">
    <location>
        <begin position="1"/>
        <end position="91"/>
    </location>
</feature>
<feature type="compositionally biased region" description="Low complexity" evidence="1">
    <location>
        <begin position="32"/>
        <end position="57"/>
    </location>
</feature>
<evidence type="ECO:0000256" key="1">
    <source>
        <dbReference type="SAM" id="MobiDB-lite"/>
    </source>
</evidence>
<dbReference type="OrthoDB" id="3649931at2759"/>
<name>A0A4U0TU92_9PEZI</name>